<evidence type="ECO:0000313" key="1">
    <source>
        <dbReference type="EMBL" id="KAI4346842.1"/>
    </source>
</evidence>
<organism evidence="1 2">
    <name type="scientific">Bauhinia variegata</name>
    <name type="common">Purple orchid tree</name>
    <name type="synonym">Phanera variegata</name>
    <dbReference type="NCBI Taxonomy" id="167791"/>
    <lineage>
        <taxon>Eukaryota</taxon>
        <taxon>Viridiplantae</taxon>
        <taxon>Streptophyta</taxon>
        <taxon>Embryophyta</taxon>
        <taxon>Tracheophyta</taxon>
        <taxon>Spermatophyta</taxon>
        <taxon>Magnoliopsida</taxon>
        <taxon>eudicotyledons</taxon>
        <taxon>Gunneridae</taxon>
        <taxon>Pentapetalae</taxon>
        <taxon>rosids</taxon>
        <taxon>fabids</taxon>
        <taxon>Fabales</taxon>
        <taxon>Fabaceae</taxon>
        <taxon>Cercidoideae</taxon>
        <taxon>Cercideae</taxon>
        <taxon>Bauhiniinae</taxon>
        <taxon>Bauhinia</taxon>
    </lineage>
</organism>
<name>A0ACB9PDG2_BAUVA</name>
<dbReference type="Proteomes" id="UP000828941">
    <property type="component" value="Chromosome 4"/>
</dbReference>
<dbReference type="EMBL" id="CM039429">
    <property type="protein sequence ID" value="KAI4346842.1"/>
    <property type="molecule type" value="Genomic_DNA"/>
</dbReference>
<evidence type="ECO:0000313" key="2">
    <source>
        <dbReference type="Proteomes" id="UP000828941"/>
    </source>
</evidence>
<reference evidence="1 2" key="1">
    <citation type="journal article" date="2022" name="DNA Res.">
        <title>Chromosomal-level genome assembly of the orchid tree Bauhinia variegata (Leguminosae; Cercidoideae) supports the allotetraploid origin hypothesis of Bauhinia.</title>
        <authorList>
            <person name="Zhong Y."/>
            <person name="Chen Y."/>
            <person name="Zheng D."/>
            <person name="Pang J."/>
            <person name="Liu Y."/>
            <person name="Luo S."/>
            <person name="Meng S."/>
            <person name="Qian L."/>
            <person name="Wei D."/>
            <person name="Dai S."/>
            <person name="Zhou R."/>
        </authorList>
    </citation>
    <scope>NUCLEOTIDE SEQUENCE [LARGE SCALE GENOMIC DNA]</scope>
    <source>
        <strain evidence="1">BV-YZ2020</strain>
    </source>
</reference>
<keyword evidence="2" id="KW-1185">Reference proteome</keyword>
<proteinExistence type="predicted"/>
<accession>A0ACB9PDG2</accession>
<protein>
    <submittedName>
        <fullName evidence="1">Uncharacterized protein</fullName>
    </submittedName>
</protein>
<gene>
    <name evidence="1" type="ORF">L6164_007706</name>
</gene>
<comment type="caution">
    <text evidence="1">The sequence shown here is derived from an EMBL/GenBank/DDBJ whole genome shotgun (WGS) entry which is preliminary data.</text>
</comment>
<sequence length="117" mass="13050">MDSNHKDEHQLNGRQLEDEQIKAANLSNVAGTSANEKERSKARLGTQGYDKSKSQKHEDVSELRSSGILQNNLGSDEEVVELLNAIGSGLLHNPSQYSGIRDDVERHYKKKTQYLDG</sequence>